<name>A0ABD0JYS7_9CAEN</name>
<accession>A0ABD0JYS7</accession>
<evidence type="ECO:0000313" key="1">
    <source>
        <dbReference type="EMBL" id="KAK7479867.1"/>
    </source>
</evidence>
<evidence type="ECO:0000313" key="2">
    <source>
        <dbReference type="Proteomes" id="UP001519460"/>
    </source>
</evidence>
<reference evidence="1 2" key="1">
    <citation type="journal article" date="2023" name="Sci. Data">
        <title>Genome assembly of the Korean intertidal mud-creeper Batillaria attramentaria.</title>
        <authorList>
            <person name="Patra A.K."/>
            <person name="Ho P.T."/>
            <person name="Jun S."/>
            <person name="Lee S.J."/>
            <person name="Kim Y."/>
            <person name="Won Y.J."/>
        </authorList>
    </citation>
    <scope>NUCLEOTIDE SEQUENCE [LARGE SCALE GENOMIC DNA]</scope>
    <source>
        <strain evidence="1">Wonlab-2016</strain>
    </source>
</reference>
<gene>
    <name evidence="1" type="ORF">BaRGS_00028857</name>
</gene>
<organism evidence="1 2">
    <name type="scientific">Batillaria attramentaria</name>
    <dbReference type="NCBI Taxonomy" id="370345"/>
    <lineage>
        <taxon>Eukaryota</taxon>
        <taxon>Metazoa</taxon>
        <taxon>Spiralia</taxon>
        <taxon>Lophotrochozoa</taxon>
        <taxon>Mollusca</taxon>
        <taxon>Gastropoda</taxon>
        <taxon>Caenogastropoda</taxon>
        <taxon>Sorbeoconcha</taxon>
        <taxon>Cerithioidea</taxon>
        <taxon>Batillariidae</taxon>
        <taxon>Batillaria</taxon>
    </lineage>
</organism>
<protein>
    <submittedName>
        <fullName evidence="1">Uncharacterized protein</fullName>
    </submittedName>
</protein>
<sequence length="108" mass="12176">MDAWHRPVVWGSGMRAQCVARAAREAAGKRGTCCNWCQNSHRVAPPLHHTPLYILCTCHTDKFSCTSYKKNRQWLKRERNSTDVGRLTRTGPAGGLELPKTEVCIPQN</sequence>
<comment type="caution">
    <text evidence="1">The sequence shown here is derived from an EMBL/GenBank/DDBJ whole genome shotgun (WGS) entry which is preliminary data.</text>
</comment>
<dbReference type="EMBL" id="JACVVK020000293">
    <property type="protein sequence ID" value="KAK7479867.1"/>
    <property type="molecule type" value="Genomic_DNA"/>
</dbReference>
<proteinExistence type="predicted"/>
<keyword evidence="2" id="KW-1185">Reference proteome</keyword>
<dbReference type="Proteomes" id="UP001519460">
    <property type="component" value="Unassembled WGS sequence"/>
</dbReference>
<dbReference type="AlphaFoldDB" id="A0ABD0JYS7"/>